<keyword evidence="3" id="KW-0378">Hydrolase</keyword>
<evidence type="ECO:0000256" key="3">
    <source>
        <dbReference type="ARBA" id="ARBA00022801"/>
    </source>
</evidence>
<name>A0A939HA83_9CLOT</name>
<dbReference type="EMBL" id="JAFNJU010000003">
    <property type="protein sequence ID" value="MBO1264326.1"/>
    <property type="molecule type" value="Genomic_DNA"/>
</dbReference>
<proteinExistence type="inferred from homology"/>
<dbReference type="PANTHER" id="PTHR42776:SF27">
    <property type="entry name" value="DIPEPTIDYL PEPTIDASE FAMILY MEMBER 6"/>
    <property type="match status" value="1"/>
</dbReference>
<comment type="similarity">
    <text evidence="1">Belongs to the peptidase S9C family.</text>
</comment>
<reference evidence="5" key="1">
    <citation type="submission" date="2021-03" db="EMBL/GenBank/DDBJ databases">
        <title>Proteiniclasticum marinus sp. nov., isolated from tidal flat sediment.</title>
        <authorList>
            <person name="Namirimu T."/>
            <person name="Yang J.-A."/>
            <person name="Yang S.-H."/>
            <person name="Kim Y.-J."/>
            <person name="Kwon K.K."/>
        </authorList>
    </citation>
    <scope>NUCLEOTIDE SEQUENCE</scope>
    <source>
        <strain evidence="5">SCR006</strain>
    </source>
</reference>
<evidence type="ECO:0000259" key="4">
    <source>
        <dbReference type="Pfam" id="PF00326"/>
    </source>
</evidence>
<dbReference type="AlphaFoldDB" id="A0A939HA83"/>
<dbReference type="SUPFAM" id="SSF53474">
    <property type="entry name" value="alpha/beta-Hydrolases"/>
    <property type="match status" value="1"/>
</dbReference>
<organism evidence="5 6">
    <name type="scientific">Proteiniclasticum aestuarii</name>
    <dbReference type="NCBI Taxonomy" id="2817862"/>
    <lineage>
        <taxon>Bacteria</taxon>
        <taxon>Bacillati</taxon>
        <taxon>Bacillota</taxon>
        <taxon>Clostridia</taxon>
        <taxon>Eubacteriales</taxon>
        <taxon>Clostridiaceae</taxon>
        <taxon>Proteiniclasticum</taxon>
    </lineage>
</organism>
<dbReference type="GO" id="GO:0004252">
    <property type="term" value="F:serine-type endopeptidase activity"/>
    <property type="evidence" value="ECO:0007669"/>
    <property type="project" value="TreeGrafter"/>
</dbReference>
<sequence length="631" mass="72531">MEGNKYLSNLHLLDVKSGETRKLTAFNKESSFKWLDAENILFTTIREDKDKEESESLKEFTQVYKINIHGGEADKYIRFNKKVSAYEVLYNGLLLASAYYDNNSKDQLTLDEKELSDELKRLKEEKDYEVLDEIPYWSNGNGFTSRKRNRLSLFDEKGQFIKYLTGEYTNIESIKLNEKKDQAVILSSTFMDKEELYNELSIFDGAAVIKLETKGLSMSYAEFLSENMLILTASDMKTLGINENSKFYTYNLENGELKLITEDLDISLYSSVGSDSRYGGGKSRVIDQEELYFTTTQGTDSHIMKIGADGEIKEVMTEEGSVDSISVKDGNILFIGMKNTSLQEIHKVENGKSVQLTGFNDWIRDELKLSIPEPLSYTLEDGRTIDGFVLKPADYEEGKKYPALLEIHGGPKTVYGSVFYHELQYFASSGYFVIFCNPRGSDGKGNDFSDIRGKYGDIDYEDLMNFTDLALKTYKDIDEDLLFVTGGSYGGFMTNWIIGHTDRFKAAASQRSISNWISMFNTTDIGYYFADDQTAATPWENNEKMWDQSPLKYADKVKTPTLFIHSEEDYRCWITEGLQMFTALKFHGVDSRLCMFRGENHELSRSGKPKHRVRRLTEMDEWFRKYKELNQ</sequence>
<evidence type="ECO:0000256" key="1">
    <source>
        <dbReference type="ARBA" id="ARBA00010040"/>
    </source>
</evidence>
<dbReference type="GO" id="GO:0006508">
    <property type="term" value="P:proteolysis"/>
    <property type="evidence" value="ECO:0007669"/>
    <property type="project" value="UniProtKB-KW"/>
</dbReference>
<dbReference type="SUPFAM" id="SSF82171">
    <property type="entry name" value="DPP6 N-terminal domain-like"/>
    <property type="match status" value="1"/>
</dbReference>
<keyword evidence="2" id="KW-0645">Protease</keyword>
<evidence type="ECO:0000313" key="5">
    <source>
        <dbReference type="EMBL" id="MBO1264326.1"/>
    </source>
</evidence>
<keyword evidence="6" id="KW-1185">Reference proteome</keyword>
<evidence type="ECO:0000256" key="2">
    <source>
        <dbReference type="ARBA" id="ARBA00022670"/>
    </source>
</evidence>
<dbReference type="FunFam" id="3.40.50.1820:FF:000028">
    <property type="entry name" value="S9 family peptidase"/>
    <property type="match status" value="1"/>
</dbReference>
<dbReference type="InterPro" id="IPR001375">
    <property type="entry name" value="Peptidase_S9_cat"/>
</dbReference>
<gene>
    <name evidence="5" type="ORF">J3A84_04635</name>
</gene>
<evidence type="ECO:0000313" key="6">
    <source>
        <dbReference type="Proteomes" id="UP000664218"/>
    </source>
</evidence>
<dbReference type="Gene3D" id="3.40.50.1820">
    <property type="entry name" value="alpha/beta hydrolase"/>
    <property type="match status" value="1"/>
</dbReference>
<accession>A0A939HA83</accession>
<protein>
    <submittedName>
        <fullName evidence="5">S9 family peptidase</fullName>
    </submittedName>
</protein>
<dbReference type="InterPro" id="IPR029058">
    <property type="entry name" value="AB_hydrolase_fold"/>
</dbReference>
<dbReference type="Proteomes" id="UP000664218">
    <property type="component" value="Unassembled WGS sequence"/>
</dbReference>
<dbReference type="PANTHER" id="PTHR42776">
    <property type="entry name" value="SERINE PEPTIDASE S9 FAMILY MEMBER"/>
    <property type="match status" value="1"/>
</dbReference>
<comment type="caution">
    <text evidence="5">The sequence shown here is derived from an EMBL/GenBank/DDBJ whole genome shotgun (WGS) entry which is preliminary data.</text>
</comment>
<feature type="domain" description="Peptidase S9 prolyl oligopeptidase catalytic" evidence="4">
    <location>
        <begin position="419"/>
        <end position="626"/>
    </location>
</feature>
<dbReference type="Pfam" id="PF00326">
    <property type="entry name" value="Peptidase_S9"/>
    <property type="match status" value="1"/>
</dbReference>